<dbReference type="RefSeq" id="WP_270070914.1">
    <property type="nucleotide sequence ID" value="NZ_JAJAQC010000005.1"/>
</dbReference>
<keyword evidence="3" id="KW-0804">Transcription</keyword>
<feature type="domain" description="HTH deoR-type" evidence="4">
    <location>
        <begin position="4"/>
        <end position="70"/>
    </location>
</feature>
<dbReference type="Pfam" id="PF13280">
    <property type="entry name" value="WYL"/>
    <property type="match status" value="1"/>
</dbReference>
<dbReference type="InterPro" id="IPR057727">
    <property type="entry name" value="WCX_dom"/>
</dbReference>
<evidence type="ECO:0000313" key="6">
    <source>
        <dbReference type="Proteomes" id="UP001140076"/>
    </source>
</evidence>
<sequence>MIETSARLLRLLGLLQSRTEWSGAELAERLGVSTRTVRRDVDRLRGLDYPVEVDLGPSGGYRLGAGGRLPPLLLDDEEAVAAAVALRTAAGSNVAGIGEAALRALVKLRQVLPPRLRGRVGALDIAMVRVPGMPSVDAGELAAIATACRDRRGLRFDYRSRPGRESVRRVEPHQVVVWGDRWYLVAWDLDRVDWRTFRVDRMRLRPGTGARFAAREVPGGDAAAFVTASLDRAWPHQATVRLHAPADSPTARRARTYGRVEPVDERTCLLHFGADTLHSLAFLLGTLEEEFEVVRPPELAAELRRLAARLVRGAEAAEEEAVVEVERRADAPAEPG</sequence>
<keyword evidence="6" id="KW-1185">Reference proteome</keyword>
<dbReference type="PANTHER" id="PTHR34580">
    <property type="match status" value="1"/>
</dbReference>
<dbReference type="Gene3D" id="1.10.10.10">
    <property type="entry name" value="Winged helix-like DNA-binding domain superfamily/Winged helix DNA-binding domain"/>
    <property type="match status" value="1"/>
</dbReference>
<dbReference type="PROSITE" id="PS51000">
    <property type="entry name" value="HTH_DEOR_2"/>
    <property type="match status" value="1"/>
</dbReference>
<reference evidence="5" key="1">
    <citation type="submission" date="2021-10" db="EMBL/GenBank/DDBJ databases">
        <title>Streptomonospora sp. nov., isolated from mangrove soil.</title>
        <authorList>
            <person name="Chen X."/>
            <person name="Ge X."/>
            <person name="Liu W."/>
        </authorList>
    </citation>
    <scope>NUCLEOTIDE SEQUENCE</scope>
    <source>
        <strain evidence="5">S1-112</strain>
    </source>
</reference>
<dbReference type="Proteomes" id="UP001140076">
    <property type="component" value="Unassembled WGS sequence"/>
</dbReference>
<name>A0A9X3SED4_9ACTN</name>
<dbReference type="AlphaFoldDB" id="A0A9X3SED4"/>
<dbReference type="PROSITE" id="PS52050">
    <property type="entry name" value="WYL"/>
    <property type="match status" value="1"/>
</dbReference>
<evidence type="ECO:0000259" key="4">
    <source>
        <dbReference type="PROSITE" id="PS51000"/>
    </source>
</evidence>
<dbReference type="SUPFAM" id="SSF46785">
    <property type="entry name" value="Winged helix' DNA-binding domain"/>
    <property type="match status" value="1"/>
</dbReference>
<protein>
    <submittedName>
        <fullName evidence="5">WYL domain-containing protein</fullName>
    </submittedName>
</protein>
<keyword evidence="1" id="KW-0805">Transcription regulation</keyword>
<dbReference type="PROSITE" id="PS00894">
    <property type="entry name" value="HTH_DEOR_1"/>
    <property type="match status" value="1"/>
</dbReference>
<accession>A0A9X3SED4</accession>
<dbReference type="InterPro" id="IPR051534">
    <property type="entry name" value="CBASS_pafABC_assoc_protein"/>
</dbReference>
<dbReference type="InterPro" id="IPR013196">
    <property type="entry name" value="HTH_11"/>
</dbReference>
<dbReference type="PANTHER" id="PTHR34580:SF3">
    <property type="entry name" value="PROTEIN PAFB"/>
    <property type="match status" value="1"/>
</dbReference>
<gene>
    <name evidence="5" type="ORF">LG943_04735</name>
</gene>
<evidence type="ECO:0000313" key="5">
    <source>
        <dbReference type="EMBL" id="MDA0563640.1"/>
    </source>
</evidence>
<dbReference type="InterPro" id="IPR036388">
    <property type="entry name" value="WH-like_DNA-bd_sf"/>
</dbReference>
<dbReference type="Pfam" id="PF25583">
    <property type="entry name" value="WCX"/>
    <property type="match status" value="1"/>
</dbReference>
<dbReference type="InterPro" id="IPR026881">
    <property type="entry name" value="WYL_dom"/>
</dbReference>
<proteinExistence type="predicted"/>
<dbReference type="InterPro" id="IPR036390">
    <property type="entry name" value="WH_DNA-bd_sf"/>
</dbReference>
<dbReference type="EMBL" id="JAJAQC010000005">
    <property type="protein sequence ID" value="MDA0563640.1"/>
    <property type="molecule type" value="Genomic_DNA"/>
</dbReference>
<dbReference type="GO" id="GO:0003700">
    <property type="term" value="F:DNA-binding transcription factor activity"/>
    <property type="evidence" value="ECO:0007669"/>
    <property type="project" value="InterPro"/>
</dbReference>
<comment type="caution">
    <text evidence="5">The sequence shown here is derived from an EMBL/GenBank/DDBJ whole genome shotgun (WGS) entry which is preliminary data.</text>
</comment>
<evidence type="ECO:0000256" key="3">
    <source>
        <dbReference type="ARBA" id="ARBA00023163"/>
    </source>
</evidence>
<dbReference type="InterPro" id="IPR001034">
    <property type="entry name" value="DeoR_HTH"/>
</dbReference>
<dbReference type="InterPro" id="IPR018356">
    <property type="entry name" value="Tscrpt_reg_HTH_DeoR_CS"/>
</dbReference>
<organism evidence="5 6">
    <name type="scientific">Streptomonospora mangrovi</name>
    <dbReference type="NCBI Taxonomy" id="2883123"/>
    <lineage>
        <taxon>Bacteria</taxon>
        <taxon>Bacillati</taxon>
        <taxon>Actinomycetota</taxon>
        <taxon>Actinomycetes</taxon>
        <taxon>Streptosporangiales</taxon>
        <taxon>Nocardiopsidaceae</taxon>
        <taxon>Streptomonospora</taxon>
    </lineage>
</organism>
<dbReference type="PIRSF" id="PIRSF016838">
    <property type="entry name" value="PafC"/>
    <property type="match status" value="1"/>
</dbReference>
<dbReference type="GO" id="GO:0003677">
    <property type="term" value="F:DNA binding"/>
    <property type="evidence" value="ECO:0007669"/>
    <property type="project" value="UniProtKB-KW"/>
</dbReference>
<evidence type="ECO:0000256" key="2">
    <source>
        <dbReference type="ARBA" id="ARBA00023125"/>
    </source>
</evidence>
<keyword evidence="2" id="KW-0238">DNA-binding</keyword>
<dbReference type="InterPro" id="IPR028349">
    <property type="entry name" value="PafC-like"/>
</dbReference>
<dbReference type="Pfam" id="PF08279">
    <property type="entry name" value="HTH_11"/>
    <property type="match status" value="1"/>
</dbReference>
<evidence type="ECO:0000256" key="1">
    <source>
        <dbReference type="ARBA" id="ARBA00023015"/>
    </source>
</evidence>